<keyword evidence="1 4" id="KW-0963">Cytoplasm</keyword>
<comment type="function">
    <text evidence="4">Component of the eukaryotic translation initiation factor 3 (eIF-3) complex, which is involved in protein synthesis of a specialized repertoire of mRNAs and, together with other initiation factors, stimulates binding of mRNA and methionyl-tRNAi to the 40S ribosome. The eIF-3 complex specifically targets and initiates translation of a subset of mRNAs involved in cell proliferation.</text>
</comment>
<gene>
    <name evidence="7" type="ORF">TeGR_g15157</name>
</gene>
<dbReference type="Pfam" id="PF09440">
    <property type="entry name" value="eIF3_N"/>
    <property type="match status" value="1"/>
</dbReference>
<evidence type="ECO:0000256" key="4">
    <source>
        <dbReference type="HAMAP-Rule" id="MF_03004"/>
    </source>
</evidence>
<dbReference type="CDD" id="cd21378">
    <property type="entry name" value="eIF3E"/>
    <property type="match status" value="1"/>
</dbReference>
<evidence type="ECO:0000256" key="1">
    <source>
        <dbReference type="ARBA" id="ARBA00022490"/>
    </source>
</evidence>
<evidence type="ECO:0000313" key="8">
    <source>
        <dbReference type="Proteomes" id="UP001165060"/>
    </source>
</evidence>
<comment type="similarity">
    <text evidence="4 5">Belongs to the eIF-3 subunit E family.</text>
</comment>
<protein>
    <recommendedName>
        <fullName evidence="4 5">Eukaryotic translation initiation factor 3 subunit E</fullName>
        <shortName evidence="4">eIF3e</shortName>
    </recommendedName>
    <alternativeName>
        <fullName evidence="4">Eukaryotic translation initiation factor 3 subunit 6</fullName>
    </alternativeName>
</protein>
<dbReference type="InterPro" id="IPR036390">
    <property type="entry name" value="WH_DNA-bd_sf"/>
</dbReference>
<evidence type="ECO:0000256" key="5">
    <source>
        <dbReference type="PIRNR" id="PIRNR016255"/>
    </source>
</evidence>
<dbReference type="InterPro" id="IPR019010">
    <property type="entry name" value="eIF3e_N"/>
</dbReference>
<sequence>MAPSVAPPASPSASPALQHDLTPLVSPFLDLHQMFPLLAFVDDELIQKRGMYEPKTVSEARLALVRPTNMVDYAEEIYAELHSGKVDPAFAEQKKQVLATLDRLTGEAKPFSDLASDADQVQAHQAAGTWTHAGLSAHAPAVSAYRALSKFHYDCGDYQTSLNMLETFLSLGAADGPPPEEALGALWGKLSCHILLCEWEQSLAALQACRAAIEARAALPAAEGGTPPLAALQQRAWLLHWGLFVFWNNSRKGMDAIIDLFMSERYMQAIQTLAPHLLRYLAAAIIINKHKRSNLKELVKIIQHCDYTDPIIQCKQTSLFMEEARVFVFENYCRIHQKIGIETLGEKLAMPSSEAERWIVDLIRNAMLDAKIDSGENCVVMGNTNQSVYQQVISKTKDLTQRSSNLTSTLGHIVNEAKKEKGRKAREARDAEY</sequence>
<dbReference type="PANTHER" id="PTHR10317">
    <property type="entry name" value="EUKARYOTIC TRANSLATION INITIATION FACTOR 3 SUBUNIT E"/>
    <property type="match status" value="1"/>
</dbReference>
<feature type="domain" description="PCI" evidence="6">
    <location>
        <begin position="201"/>
        <end position="386"/>
    </location>
</feature>
<comment type="subunit">
    <text evidence="4 5">Component of the eukaryotic translation initiation factor 3 (eIF-3) complex.</text>
</comment>
<dbReference type="EMBL" id="BRYB01003196">
    <property type="protein sequence ID" value="GMI32464.1"/>
    <property type="molecule type" value="Genomic_DNA"/>
</dbReference>
<accession>A0ABQ6MSR6</accession>
<dbReference type="SMART" id="SM00088">
    <property type="entry name" value="PINT"/>
    <property type="match status" value="1"/>
</dbReference>
<dbReference type="Pfam" id="PF01399">
    <property type="entry name" value="PCI"/>
    <property type="match status" value="1"/>
</dbReference>
<dbReference type="PIRSF" id="PIRSF016255">
    <property type="entry name" value="eIF3e_su6"/>
    <property type="match status" value="1"/>
</dbReference>
<dbReference type="Pfam" id="PF21357">
    <property type="entry name" value="EIF3E_C"/>
    <property type="match status" value="1"/>
</dbReference>
<keyword evidence="2 4" id="KW-0396">Initiation factor</keyword>
<dbReference type="InterPro" id="IPR000717">
    <property type="entry name" value="PCI_dom"/>
</dbReference>
<dbReference type="PROSITE" id="PS50250">
    <property type="entry name" value="PCI"/>
    <property type="match status" value="1"/>
</dbReference>
<proteinExistence type="inferred from homology"/>
<dbReference type="Proteomes" id="UP001165060">
    <property type="component" value="Unassembled WGS sequence"/>
</dbReference>
<organism evidence="7 8">
    <name type="scientific">Tetraparma gracilis</name>
    <dbReference type="NCBI Taxonomy" id="2962635"/>
    <lineage>
        <taxon>Eukaryota</taxon>
        <taxon>Sar</taxon>
        <taxon>Stramenopiles</taxon>
        <taxon>Ochrophyta</taxon>
        <taxon>Bolidophyceae</taxon>
        <taxon>Parmales</taxon>
        <taxon>Triparmaceae</taxon>
        <taxon>Tetraparma</taxon>
    </lineage>
</organism>
<name>A0ABQ6MSR6_9STRA</name>
<comment type="subcellular location">
    <subcellularLocation>
        <location evidence="4 5">Cytoplasm</location>
    </subcellularLocation>
</comment>
<evidence type="ECO:0000256" key="3">
    <source>
        <dbReference type="ARBA" id="ARBA00022917"/>
    </source>
</evidence>
<dbReference type="InterPro" id="IPR016650">
    <property type="entry name" value="eIF3e"/>
</dbReference>
<dbReference type="SMART" id="SM01186">
    <property type="entry name" value="eIF3_N"/>
    <property type="match status" value="1"/>
</dbReference>
<keyword evidence="3 4" id="KW-0648">Protein biosynthesis</keyword>
<evidence type="ECO:0000256" key="2">
    <source>
        <dbReference type="ARBA" id="ARBA00022540"/>
    </source>
</evidence>
<evidence type="ECO:0000259" key="6">
    <source>
        <dbReference type="PROSITE" id="PS50250"/>
    </source>
</evidence>
<reference evidence="7 8" key="1">
    <citation type="journal article" date="2023" name="Commun. Biol.">
        <title>Genome analysis of Parmales, the sister group of diatoms, reveals the evolutionary specialization of diatoms from phago-mixotrophs to photoautotrophs.</title>
        <authorList>
            <person name="Ban H."/>
            <person name="Sato S."/>
            <person name="Yoshikawa S."/>
            <person name="Yamada K."/>
            <person name="Nakamura Y."/>
            <person name="Ichinomiya M."/>
            <person name="Sato N."/>
            <person name="Blanc-Mathieu R."/>
            <person name="Endo H."/>
            <person name="Kuwata A."/>
            <person name="Ogata H."/>
        </authorList>
    </citation>
    <scope>NUCLEOTIDE SEQUENCE [LARGE SCALE GENOMIC DNA]</scope>
</reference>
<keyword evidence="8" id="KW-1185">Reference proteome</keyword>
<dbReference type="SUPFAM" id="SSF46785">
    <property type="entry name" value="Winged helix' DNA-binding domain"/>
    <property type="match status" value="1"/>
</dbReference>
<dbReference type="HAMAP" id="MF_03004">
    <property type="entry name" value="eIF3e"/>
    <property type="match status" value="1"/>
</dbReference>
<evidence type="ECO:0000313" key="7">
    <source>
        <dbReference type="EMBL" id="GMI32464.1"/>
    </source>
</evidence>
<comment type="caution">
    <text evidence="7">The sequence shown here is derived from an EMBL/GenBank/DDBJ whole genome shotgun (WGS) entry which is preliminary data.</text>
</comment>